<dbReference type="GO" id="GO:0000155">
    <property type="term" value="F:phosphorelay sensor kinase activity"/>
    <property type="evidence" value="ECO:0007669"/>
    <property type="project" value="InterPro"/>
</dbReference>
<reference evidence="7" key="1">
    <citation type="submission" date="2020-05" db="EMBL/GenBank/DDBJ databases">
        <authorList>
            <person name="Chiriac C."/>
            <person name="Salcher M."/>
            <person name="Ghai R."/>
            <person name="Kavagutti S V."/>
        </authorList>
    </citation>
    <scope>NUCLEOTIDE SEQUENCE</scope>
</reference>
<dbReference type="Gene3D" id="3.30.565.10">
    <property type="entry name" value="Histidine kinase-like ATPase, C-terminal domain"/>
    <property type="match status" value="1"/>
</dbReference>
<keyword evidence="1" id="KW-0808">Transferase</keyword>
<feature type="domain" description="PAC" evidence="6">
    <location>
        <begin position="96"/>
        <end position="148"/>
    </location>
</feature>
<dbReference type="InterPro" id="IPR035965">
    <property type="entry name" value="PAS-like_dom_sf"/>
</dbReference>
<dbReference type="SUPFAM" id="SSF55874">
    <property type="entry name" value="ATPase domain of HSP90 chaperone/DNA topoisomerase II/histidine kinase"/>
    <property type="match status" value="1"/>
</dbReference>
<dbReference type="AlphaFoldDB" id="A0A6J7J5P5"/>
<evidence type="ECO:0000256" key="3">
    <source>
        <dbReference type="SAM" id="Coils"/>
    </source>
</evidence>
<feature type="coiled-coil region" evidence="3">
    <location>
        <begin position="139"/>
        <end position="166"/>
    </location>
</feature>
<evidence type="ECO:0000256" key="1">
    <source>
        <dbReference type="ARBA" id="ARBA00022679"/>
    </source>
</evidence>
<dbReference type="Pfam" id="PF07730">
    <property type="entry name" value="HisKA_3"/>
    <property type="match status" value="1"/>
</dbReference>
<dbReference type="CDD" id="cd00130">
    <property type="entry name" value="PAS"/>
    <property type="match status" value="1"/>
</dbReference>
<name>A0A6J7J5P5_9ZZZZ</name>
<dbReference type="CDD" id="cd16917">
    <property type="entry name" value="HATPase_UhpB-NarQ-NarX-like"/>
    <property type="match status" value="1"/>
</dbReference>
<dbReference type="InterPro" id="IPR011712">
    <property type="entry name" value="Sig_transdc_His_kin_sub3_dim/P"/>
</dbReference>
<dbReference type="SUPFAM" id="SSF55785">
    <property type="entry name" value="PYP-like sensor domain (PAS domain)"/>
    <property type="match status" value="1"/>
</dbReference>
<keyword evidence="2" id="KW-0418">Kinase</keyword>
<dbReference type="InterPro" id="IPR001610">
    <property type="entry name" value="PAC"/>
</dbReference>
<dbReference type="Pfam" id="PF02518">
    <property type="entry name" value="HATPase_c"/>
    <property type="match status" value="1"/>
</dbReference>
<dbReference type="InterPro" id="IPR000014">
    <property type="entry name" value="PAS"/>
</dbReference>
<feature type="domain" description="Histidine kinase" evidence="4">
    <location>
        <begin position="276"/>
        <end position="367"/>
    </location>
</feature>
<dbReference type="InterPro" id="IPR005467">
    <property type="entry name" value="His_kinase_dom"/>
</dbReference>
<proteinExistence type="predicted"/>
<dbReference type="NCBIfam" id="TIGR00229">
    <property type="entry name" value="sensory_box"/>
    <property type="match status" value="1"/>
</dbReference>
<dbReference type="SMART" id="SM00091">
    <property type="entry name" value="PAS"/>
    <property type="match status" value="1"/>
</dbReference>
<dbReference type="InterPro" id="IPR003594">
    <property type="entry name" value="HATPase_dom"/>
</dbReference>
<dbReference type="GO" id="GO:0046983">
    <property type="term" value="F:protein dimerization activity"/>
    <property type="evidence" value="ECO:0007669"/>
    <property type="project" value="InterPro"/>
</dbReference>
<dbReference type="PANTHER" id="PTHR24421">
    <property type="entry name" value="NITRATE/NITRITE SENSOR PROTEIN NARX-RELATED"/>
    <property type="match status" value="1"/>
</dbReference>
<organism evidence="7">
    <name type="scientific">freshwater metagenome</name>
    <dbReference type="NCBI Taxonomy" id="449393"/>
    <lineage>
        <taxon>unclassified sequences</taxon>
        <taxon>metagenomes</taxon>
        <taxon>ecological metagenomes</taxon>
    </lineage>
</organism>
<evidence type="ECO:0000259" key="6">
    <source>
        <dbReference type="PROSITE" id="PS50113"/>
    </source>
</evidence>
<dbReference type="InterPro" id="IPR013656">
    <property type="entry name" value="PAS_4"/>
</dbReference>
<dbReference type="SMART" id="SM00387">
    <property type="entry name" value="HATPase_c"/>
    <property type="match status" value="1"/>
</dbReference>
<gene>
    <name evidence="7" type="ORF">UFOPK3674_01649</name>
</gene>
<sequence length="369" mass="40203">MPVPDDDHDIAADLRAIDRRHRALAEHANDVIWTMAVDGSITYVSPAVERLRGITPEEAMRQPLEEIHPPPSMAVTVQYFQDLYAALAAGEPLPEFRGELEYFCSDGSTIWCELQVIPQLTDEGELIEILGVSRDITERKRSEELRDRIEQALRGAERDRGRVEERSRIARDLHDEVQQTLSILNMKIGLAENAVGADDDEAVGWLRDAQQLVIDAGTSMRRLIDDLRPLGLEGHDLATALSELAAAFSRDHDVVCTFESAQIAAAHLPQPVVDCLYRVAQEALQNVAKHAGASQASIVLEGGADGSLTLRVADDGKGMPADDEPRRAGALGLVGMRERVEALGGALRVEHRTEGGTLVEAAVPPSALT</sequence>
<dbReference type="PANTHER" id="PTHR24421:SF57">
    <property type="entry name" value="HISTIDINE KINASE DIMERISATION AND PHOSPHOACCEPTOR REGION"/>
    <property type="match status" value="1"/>
</dbReference>
<accession>A0A6J7J5P5</accession>
<dbReference type="Gene3D" id="3.30.450.20">
    <property type="entry name" value="PAS domain"/>
    <property type="match status" value="1"/>
</dbReference>
<dbReference type="PROSITE" id="PS50113">
    <property type="entry name" value="PAC"/>
    <property type="match status" value="1"/>
</dbReference>
<dbReference type="Gene3D" id="1.20.5.1930">
    <property type="match status" value="1"/>
</dbReference>
<dbReference type="SMART" id="SM00086">
    <property type="entry name" value="PAC"/>
    <property type="match status" value="1"/>
</dbReference>
<evidence type="ECO:0000313" key="7">
    <source>
        <dbReference type="EMBL" id="CAB4938406.1"/>
    </source>
</evidence>
<dbReference type="InterPro" id="IPR000700">
    <property type="entry name" value="PAS-assoc_C"/>
</dbReference>
<keyword evidence="3" id="KW-0175">Coiled coil</keyword>
<dbReference type="EMBL" id="CAFBMX010000008">
    <property type="protein sequence ID" value="CAB4938406.1"/>
    <property type="molecule type" value="Genomic_DNA"/>
</dbReference>
<evidence type="ECO:0000259" key="5">
    <source>
        <dbReference type="PROSITE" id="PS50112"/>
    </source>
</evidence>
<dbReference type="InterPro" id="IPR050482">
    <property type="entry name" value="Sensor_HK_TwoCompSys"/>
</dbReference>
<feature type="domain" description="PAS" evidence="5">
    <location>
        <begin position="17"/>
        <end position="69"/>
    </location>
</feature>
<dbReference type="InterPro" id="IPR036890">
    <property type="entry name" value="HATPase_C_sf"/>
</dbReference>
<dbReference type="PROSITE" id="PS50112">
    <property type="entry name" value="PAS"/>
    <property type="match status" value="1"/>
</dbReference>
<dbReference type="PROSITE" id="PS50109">
    <property type="entry name" value="HIS_KIN"/>
    <property type="match status" value="1"/>
</dbReference>
<dbReference type="GO" id="GO:0016020">
    <property type="term" value="C:membrane"/>
    <property type="evidence" value="ECO:0007669"/>
    <property type="project" value="InterPro"/>
</dbReference>
<protein>
    <submittedName>
        <fullName evidence="7">Unannotated protein</fullName>
    </submittedName>
</protein>
<dbReference type="Pfam" id="PF08448">
    <property type="entry name" value="PAS_4"/>
    <property type="match status" value="1"/>
</dbReference>
<evidence type="ECO:0000256" key="2">
    <source>
        <dbReference type="ARBA" id="ARBA00022777"/>
    </source>
</evidence>
<evidence type="ECO:0000259" key="4">
    <source>
        <dbReference type="PROSITE" id="PS50109"/>
    </source>
</evidence>